<gene>
    <name evidence="2" type="ORF">JOF47_001157</name>
</gene>
<dbReference type="RefSeq" id="WP_209996531.1">
    <property type="nucleotide sequence ID" value="NZ_BAAAJY010000007.1"/>
</dbReference>
<evidence type="ECO:0000256" key="1">
    <source>
        <dbReference type="ARBA" id="ARBA00022759"/>
    </source>
</evidence>
<dbReference type="Proteomes" id="UP001296993">
    <property type="component" value="Unassembled WGS sequence"/>
</dbReference>
<dbReference type="SUPFAM" id="SSF56281">
    <property type="entry name" value="Metallo-hydrolase/oxidoreductase"/>
    <property type="match status" value="1"/>
</dbReference>
<keyword evidence="1" id="KW-0540">Nuclease</keyword>
<dbReference type="InterPro" id="IPR036866">
    <property type="entry name" value="RibonucZ/Hydroxyglut_hydro"/>
</dbReference>
<reference evidence="2 3" key="1">
    <citation type="submission" date="2021-03" db="EMBL/GenBank/DDBJ databases">
        <title>Sequencing the genomes of 1000 actinobacteria strains.</title>
        <authorList>
            <person name="Klenk H.-P."/>
        </authorList>
    </citation>
    <scope>NUCLEOTIDE SEQUENCE [LARGE SCALE GENOMIC DNA]</scope>
    <source>
        <strain evidence="2 3">DSM 15797</strain>
    </source>
</reference>
<accession>A0ABS4XBH0</accession>
<dbReference type="Gene3D" id="3.60.15.10">
    <property type="entry name" value="Ribonuclease Z/Hydroxyacylglutathione hydrolase-like"/>
    <property type="match status" value="1"/>
</dbReference>
<evidence type="ECO:0000313" key="2">
    <source>
        <dbReference type="EMBL" id="MBP2385646.1"/>
    </source>
</evidence>
<name>A0ABS4XBH0_9MICC</name>
<evidence type="ECO:0000313" key="3">
    <source>
        <dbReference type="Proteomes" id="UP001296993"/>
    </source>
</evidence>
<protein>
    <submittedName>
        <fullName evidence="2">Ribonuclease BN (tRNA processing enzyme)</fullName>
    </submittedName>
</protein>
<keyword evidence="3" id="KW-1185">Reference proteome</keyword>
<keyword evidence="1" id="KW-0378">Hydrolase</keyword>
<organism evidence="2 3">
    <name type="scientific">Paeniglutamicibacter kerguelensis</name>
    <dbReference type="NCBI Taxonomy" id="254788"/>
    <lineage>
        <taxon>Bacteria</taxon>
        <taxon>Bacillati</taxon>
        <taxon>Actinomycetota</taxon>
        <taxon>Actinomycetes</taxon>
        <taxon>Micrococcales</taxon>
        <taxon>Micrococcaceae</taxon>
        <taxon>Paeniglutamicibacter</taxon>
    </lineage>
</organism>
<sequence length="112" mass="12091">MNHPPIQALAYRIDTEDRSYVISGDTTPCDLLVDLARGADVLVHEVMYIPGIDPLLKRSNGARLRDHLINLHTSPTDVGAVTERAGVGKLVLSHFVAGSPAVPEGIWLADAR</sequence>
<keyword evidence="1" id="KW-0255">Endonuclease</keyword>
<dbReference type="PANTHER" id="PTHR46018">
    <property type="entry name" value="ZINC PHOSPHODIESTERASE ELAC PROTEIN 1"/>
    <property type="match status" value="1"/>
</dbReference>
<dbReference type="EMBL" id="JAGIOF010000001">
    <property type="protein sequence ID" value="MBP2385646.1"/>
    <property type="molecule type" value="Genomic_DNA"/>
</dbReference>
<dbReference type="PANTHER" id="PTHR46018:SF2">
    <property type="entry name" value="ZINC PHOSPHODIESTERASE ELAC PROTEIN 1"/>
    <property type="match status" value="1"/>
</dbReference>
<proteinExistence type="predicted"/>
<comment type="caution">
    <text evidence="2">The sequence shown here is derived from an EMBL/GenBank/DDBJ whole genome shotgun (WGS) entry which is preliminary data.</text>
</comment>